<sequence length="166" mass="19220">MARRKKADEIADRVRNLLAMDAAGIMRRLEARRDEMFALFSRLRSREPLLDTIASRYADGAFEQLIHLPEQEQAVIDRYYSNLDELRWYFTYTEDMPGTAQVNFIKLHKRLEEAYRVLVVTLGPPASADGARVVDVEVLSREDKESVPEKTLVRRTLPRQRRASPG</sequence>
<accession>A0A540X6W0</accession>
<feature type="region of interest" description="Disordered" evidence="1">
    <location>
        <begin position="143"/>
        <end position="166"/>
    </location>
</feature>
<protein>
    <submittedName>
        <fullName evidence="2">Uncharacterized protein</fullName>
    </submittedName>
</protein>
<dbReference type="AlphaFoldDB" id="A0A540X6W0"/>
<name>A0A540X6W0_9BACT</name>
<dbReference type="Proteomes" id="UP000315369">
    <property type="component" value="Unassembled WGS sequence"/>
</dbReference>
<gene>
    <name evidence="2" type="ORF">FJV41_04990</name>
</gene>
<reference evidence="2 3" key="1">
    <citation type="submission" date="2019-06" db="EMBL/GenBank/DDBJ databases">
        <authorList>
            <person name="Livingstone P."/>
            <person name="Whitworth D."/>
        </authorList>
    </citation>
    <scope>NUCLEOTIDE SEQUENCE [LARGE SCALE GENOMIC DNA]</scope>
    <source>
        <strain evidence="2 3">AM401</strain>
    </source>
</reference>
<comment type="caution">
    <text evidence="2">The sequence shown here is derived from an EMBL/GenBank/DDBJ whole genome shotgun (WGS) entry which is preliminary data.</text>
</comment>
<evidence type="ECO:0000256" key="1">
    <source>
        <dbReference type="SAM" id="MobiDB-lite"/>
    </source>
</evidence>
<proteinExistence type="predicted"/>
<dbReference type="EMBL" id="VIFM01000013">
    <property type="protein sequence ID" value="TQF17036.1"/>
    <property type="molecule type" value="Genomic_DNA"/>
</dbReference>
<feature type="compositionally biased region" description="Basic residues" evidence="1">
    <location>
        <begin position="156"/>
        <end position="166"/>
    </location>
</feature>
<organism evidence="2 3">
    <name type="scientific">Myxococcus llanfairpwllgwyngyllgogerychwyrndrobwllllantysiliogogogochensis</name>
    <dbReference type="NCBI Taxonomy" id="2590453"/>
    <lineage>
        <taxon>Bacteria</taxon>
        <taxon>Pseudomonadati</taxon>
        <taxon>Myxococcota</taxon>
        <taxon>Myxococcia</taxon>
        <taxon>Myxococcales</taxon>
        <taxon>Cystobacterineae</taxon>
        <taxon>Myxococcaceae</taxon>
        <taxon>Myxococcus</taxon>
    </lineage>
</organism>
<evidence type="ECO:0000313" key="2">
    <source>
        <dbReference type="EMBL" id="TQF17036.1"/>
    </source>
</evidence>
<dbReference type="OrthoDB" id="5294070at2"/>
<dbReference type="RefSeq" id="WP_141641249.1">
    <property type="nucleotide sequence ID" value="NZ_VIFM01000013.1"/>
</dbReference>
<keyword evidence="3" id="KW-1185">Reference proteome</keyword>
<feature type="compositionally biased region" description="Basic and acidic residues" evidence="1">
    <location>
        <begin position="143"/>
        <end position="152"/>
    </location>
</feature>
<evidence type="ECO:0000313" key="3">
    <source>
        <dbReference type="Proteomes" id="UP000315369"/>
    </source>
</evidence>